<comment type="caution">
    <text evidence="3">The sequence shown here is derived from an EMBL/GenBank/DDBJ whole genome shotgun (WGS) entry which is preliminary data.</text>
</comment>
<sequence length="257" mass="26989">MRTALVTGVSRVEGIGFAVARRLLADGHRVFAQSWSPYDATEPWGADPRGIDGVVAELGGGDALGHLEADFADPGAPERVVRAAVARFGELDTLIVNHARSSAHDLAASTAEELDLTWAVNVRATLLLVRAFAERYRAHGSAHGGRVVLFTSGQHRAPMASEIPYAATKGALHQLTLTLSDALVADGIRVNCVNPGPTDTGWATDELTRAVASQLPSGGWNTPADAASVVALLLSEDAATIVGNVVDAEAGFRRWQL</sequence>
<evidence type="ECO:0000256" key="2">
    <source>
        <dbReference type="ARBA" id="ARBA00023002"/>
    </source>
</evidence>
<dbReference type="PANTHER" id="PTHR48107:SF7">
    <property type="entry name" value="RE15974P"/>
    <property type="match status" value="1"/>
</dbReference>
<protein>
    <submittedName>
        <fullName evidence="3">3-ketoacyl-ACP reductase</fullName>
    </submittedName>
</protein>
<organism evidence="3 4">
    <name type="scientific">Saccharomonospora piscinae</name>
    <dbReference type="NCBI Taxonomy" id="687388"/>
    <lineage>
        <taxon>Bacteria</taxon>
        <taxon>Bacillati</taxon>
        <taxon>Actinomycetota</taxon>
        <taxon>Actinomycetes</taxon>
        <taxon>Pseudonocardiales</taxon>
        <taxon>Pseudonocardiaceae</taxon>
        <taxon>Saccharomonospora</taxon>
    </lineage>
</organism>
<dbReference type="RefSeq" id="WP_081191820.1">
    <property type="nucleotide sequence ID" value="NZ_MWIH01000005.1"/>
</dbReference>
<keyword evidence="2" id="KW-0560">Oxidoreductase</keyword>
<name>A0A1V9A7A7_SACPI</name>
<dbReference type="AlphaFoldDB" id="A0A1V9A7A7"/>
<gene>
    <name evidence="3" type="ORF">B1813_11795</name>
</gene>
<dbReference type="Proteomes" id="UP000192591">
    <property type="component" value="Unassembled WGS sequence"/>
</dbReference>
<dbReference type="EMBL" id="MWIH01000005">
    <property type="protein sequence ID" value="OQO92814.1"/>
    <property type="molecule type" value="Genomic_DNA"/>
</dbReference>
<dbReference type="STRING" id="1962155.B1813_11795"/>
<accession>A0A1V9A7A7</accession>
<evidence type="ECO:0000256" key="1">
    <source>
        <dbReference type="ARBA" id="ARBA00006484"/>
    </source>
</evidence>
<keyword evidence="4" id="KW-1185">Reference proteome</keyword>
<evidence type="ECO:0000313" key="4">
    <source>
        <dbReference type="Proteomes" id="UP000192591"/>
    </source>
</evidence>
<dbReference type="PRINTS" id="PR00081">
    <property type="entry name" value="GDHRDH"/>
</dbReference>
<dbReference type="Pfam" id="PF13561">
    <property type="entry name" value="adh_short_C2"/>
    <property type="match status" value="1"/>
</dbReference>
<dbReference type="CDD" id="cd05233">
    <property type="entry name" value="SDR_c"/>
    <property type="match status" value="1"/>
</dbReference>
<dbReference type="Gene3D" id="3.40.50.720">
    <property type="entry name" value="NAD(P)-binding Rossmann-like Domain"/>
    <property type="match status" value="1"/>
</dbReference>
<proteinExistence type="inferred from homology"/>
<comment type="similarity">
    <text evidence="1">Belongs to the short-chain dehydrogenases/reductases (SDR) family.</text>
</comment>
<dbReference type="SUPFAM" id="SSF51735">
    <property type="entry name" value="NAD(P)-binding Rossmann-fold domains"/>
    <property type="match status" value="1"/>
</dbReference>
<evidence type="ECO:0000313" key="3">
    <source>
        <dbReference type="EMBL" id="OQO92814.1"/>
    </source>
</evidence>
<reference evidence="3 4" key="1">
    <citation type="submission" date="2017-02" db="EMBL/GenBank/DDBJ databases">
        <title>Draft genome of Saccharomonospora sp. 154.</title>
        <authorList>
            <person name="Alonso-Carmona G.S."/>
            <person name="De La Haba R."/>
            <person name="Vera-Gargallo B."/>
            <person name="Sandoval-Trujillo A.H."/>
            <person name="Ramirez-Duran N."/>
            <person name="Ventosa A."/>
        </authorList>
    </citation>
    <scope>NUCLEOTIDE SEQUENCE [LARGE SCALE GENOMIC DNA]</scope>
    <source>
        <strain evidence="3 4">LRS4.154</strain>
    </source>
</reference>
<dbReference type="InterPro" id="IPR002347">
    <property type="entry name" value="SDR_fam"/>
</dbReference>
<dbReference type="InterPro" id="IPR036291">
    <property type="entry name" value="NAD(P)-bd_dom_sf"/>
</dbReference>
<dbReference type="PROSITE" id="PS00061">
    <property type="entry name" value="ADH_SHORT"/>
    <property type="match status" value="1"/>
</dbReference>
<dbReference type="InterPro" id="IPR020904">
    <property type="entry name" value="Sc_DH/Rdtase_CS"/>
</dbReference>
<dbReference type="NCBIfam" id="NF009389">
    <property type="entry name" value="PRK12748.1"/>
    <property type="match status" value="1"/>
</dbReference>
<dbReference type="PANTHER" id="PTHR48107">
    <property type="entry name" value="NADPH-DEPENDENT ALDEHYDE REDUCTASE-LIKE PROTEIN, CHLOROPLASTIC-RELATED"/>
    <property type="match status" value="1"/>
</dbReference>
<dbReference type="GO" id="GO:0016614">
    <property type="term" value="F:oxidoreductase activity, acting on CH-OH group of donors"/>
    <property type="evidence" value="ECO:0007669"/>
    <property type="project" value="UniProtKB-ARBA"/>
</dbReference>